<keyword evidence="1" id="KW-0812">Transmembrane</keyword>
<evidence type="ECO:0000313" key="3">
    <source>
        <dbReference type="Proteomes" id="UP001140949"/>
    </source>
</evidence>
<evidence type="ECO:0000313" key="2">
    <source>
        <dbReference type="EMBL" id="KAJ6821637.1"/>
    </source>
</evidence>
<gene>
    <name evidence="2" type="ORF">M6B38_391205</name>
</gene>
<dbReference type="EMBL" id="JANAVB010024996">
    <property type="protein sequence ID" value="KAJ6821637.1"/>
    <property type="molecule type" value="Genomic_DNA"/>
</dbReference>
<keyword evidence="3" id="KW-1185">Reference proteome</keyword>
<dbReference type="AlphaFoldDB" id="A0AAX6FZA1"/>
<keyword evidence="1" id="KW-0472">Membrane</keyword>
<name>A0AAX6FZA1_IRIPA</name>
<proteinExistence type="predicted"/>
<reference evidence="2" key="1">
    <citation type="journal article" date="2023" name="GigaByte">
        <title>Genome assembly of the bearded iris, Iris pallida Lam.</title>
        <authorList>
            <person name="Bruccoleri R.E."/>
            <person name="Oakeley E.J."/>
            <person name="Faust A.M.E."/>
            <person name="Altorfer M."/>
            <person name="Dessus-Babus S."/>
            <person name="Burckhardt D."/>
            <person name="Oertli M."/>
            <person name="Naumann U."/>
            <person name="Petersen F."/>
            <person name="Wong J."/>
        </authorList>
    </citation>
    <scope>NUCLEOTIDE SEQUENCE</scope>
    <source>
        <strain evidence="2">GSM-AAB239-AS_SAM_17_03QT</strain>
    </source>
</reference>
<evidence type="ECO:0000256" key="1">
    <source>
        <dbReference type="SAM" id="Phobius"/>
    </source>
</evidence>
<comment type="caution">
    <text evidence="2">The sequence shown here is derived from an EMBL/GenBank/DDBJ whole genome shotgun (WGS) entry which is preliminary data.</text>
</comment>
<feature type="transmembrane region" description="Helical" evidence="1">
    <location>
        <begin position="21"/>
        <end position="40"/>
    </location>
</feature>
<accession>A0AAX6FZA1</accession>
<sequence length="41" mass="4917">MFGDGLEVRGGQFEFVKQWDVYSLLINFVLILFLDFINWFV</sequence>
<keyword evidence="1" id="KW-1133">Transmembrane helix</keyword>
<organism evidence="2 3">
    <name type="scientific">Iris pallida</name>
    <name type="common">Sweet iris</name>
    <dbReference type="NCBI Taxonomy" id="29817"/>
    <lineage>
        <taxon>Eukaryota</taxon>
        <taxon>Viridiplantae</taxon>
        <taxon>Streptophyta</taxon>
        <taxon>Embryophyta</taxon>
        <taxon>Tracheophyta</taxon>
        <taxon>Spermatophyta</taxon>
        <taxon>Magnoliopsida</taxon>
        <taxon>Liliopsida</taxon>
        <taxon>Asparagales</taxon>
        <taxon>Iridaceae</taxon>
        <taxon>Iridoideae</taxon>
        <taxon>Irideae</taxon>
        <taxon>Iris</taxon>
    </lineage>
</organism>
<dbReference type="Proteomes" id="UP001140949">
    <property type="component" value="Unassembled WGS sequence"/>
</dbReference>
<reference evidence="2" key="2">
    <citation type="submission" date="2023-04" db="EMBL/GenBank/DDBJ databases">
        <authorList>
            <person name="Bruccoleri R.E."/>
            <person name="Oakeley E.J."/>
            <person name="Faust A.-M."/>
            <person name="Dessus-Babus S."/>
            <person name="Altorfer M."/>
            <person name="Burckhardt D."/>
            <person name="Oertli M."/>
            <person name="Naumann U."/>
            <person name="Petersen F."/>
            <person name="Wong J."/>
        </authorList>
    </citation>
    <scope>NUCLEOTIDE SEQUENCE</scope>
    <source>
        <strain evidence="2">GSM-AAB239-AS_SAM_17_03QT</strain>
        <tissue evidence="2">Leaf</tissue>
    </source>
</reference>
<protein>
    <submittedName>
        <fullName evidence="2">Uncharacterized protein</fullName>
    </submittedName>
</protein>